<dbReference type="OrthoDB" id="4843785at2"/>
<keyword evidence="3 6" id="KW-0812">Transmembrane</keyword>
<evidence type="ECO:0000256" key="4">
    <source>
        <dbReference type="ARBA" id="ARBA00022989"/>
    </source>
</evidence>
<evidence type="ECO:0000256" key="6">
    <source>
        <dbReference type="SAM" id="Phobius"/>
    </source>
</evidence>
<dbReference type="AlphaFoldDB" id="A0A2G5P567"/>
<dbReference type="RefSeq" id="WP_090589034.1">
    <property type="nucleotide sequence ID" value="NZ_CP104302.1"/>
</dbReference>
<accession>A0A2G5P567</accession>
<evidence type="ECO:0000259" key="7">
    <source>
        <dbReference type="Pfam" id="PF13190"/>
    </source>
</evidence>
<gene>
    <name evidence="8" type="ORF">CQY22_016365</name>
</gene>
<keyword evidence="5 6" id="KW-0472">Membrane</keyword>
<reference evidence="8 9" key="1">
    <citation type="journal article" date="2017" name="Infect. Genet. Evol.">
        <title>The new phylogeny of the genus Mycobacterium: The old and the news.</title>
        <authorList>
            <person name="Tortoli E."/>
            <person name="Fedrizzi T."/>
            <person name="Meehan C.J."/>
            <person name="Trovato A."/>
            <person name="Grottola A."/>
            <person name="Giacobazzi E."/>
            <person name="Serpini G.F."/>
            <person name="Tagliazucchi S."/>
            <person name="Fabio A."/>
            <person name="Bettua C."/>
            <person name="Bertorelli R."/>
            <person name="Frascaro F."/>
            <person name="De Sanctis V."/>
            <person name="Pecorari M."/>
            <person name="Jousson O."/>
            <person name="Segata N."/>
            <person name="Cirillo D.M."/>
        </authorList>
    </citation>
    <scope>NUCLEOTIDE SEQUENCE [LARGE SCALE GENOMIC DNA]</scope>
    <source>
        <strain evidence="8 9">CIP1034565</strain>
    </source>
</reference>
<dbReference type="GO" id="GO:0005886">
    <property type="term" value="C:plasma membrane"/>
    <property type="evidence" value="ECO:0007669"/>
    <property type="project" value="UniProtKB-SubCell"/>
</dbReference>
<dbReference type="STRING" id="85968.GCA_900073015_02167"/>
<feature type="transmembrane region" description="Helical" evidence="6">
    <location>
        <begin position="84"/>
        <end position="105"/>
    </location>
</feature>
<dbReference type="InterPro" id="IPR025937">
    <property type="entry name" value="PDGLE_dom"/>
</dbReference>
<keyword evidence="9" id="KW-1185">Reference proteome</keyword>
<organism evidence="8 9">
    <name type="scientific">Mycolicibacterium brumae</name>
    <dbReference type="NCBI Taxonomy" id="85968"/>
    <lineage>
        <taxon>Bacteria</taxon>
        <taxon>Bacillati</taxon>
        <taxon>Actinomycetota</taxon>
        <taxon>Actinomycetes</taxon>
        <taxon>Mycobacteriales</taxon>
        <taxon>Mycobacteriaceae</taxon>
        <taxon>Mycolicibacterium</taxon>
    </lineage>
</organism>
<feature type="domain" description="PDGLE" evidence="7">
    <location>
        <begin position="5"/>
        <end position="106"/>
    </location>
</feature>
<evidence type="ECO:0000256" key="1">
    <source>
        <dbReference type="ARBA" id="ARBA00004236"/>
    </source>
</evidence>
<proteinExistence type="predicted"/>
<evidence type="ECO:0000256" key="2">
    <source>
        <dbReference type="ARBA" id="ARBA00022475"/>
    </source>
</evidence>
<feature type="transmembrane region" description="Helical" evidence="6">
    <location>
        <begin position="7"/>
        <end position="25"/>
    </location>
</feature>
<dbReference type="Pfam" id="PF13190">
    <property type="entry name" value="PDGLE"/>
    <property type="match status" value="1"/>
</dbReference>
<evidence type="ECO:0000313" key="9">
    <source>
        <dbReference type="Proteomes" id="UP000230551"/>
    </source>
</evidence>
<name>A0A2G5P567_9MYCO</name>
<keyword evidence="4 6" id="KW-1133">Transmembrane helix</keyword>
<comment type="caution">
    <text evidence="8">The sequence shown here is derived from an EMBL/GenBank/DDBJ whole genome shotgun (WGS) entry which is preliminary data.</text>
</comment>
<sequence length="121" mass="12442">MKGTRFWVGFVAAILLIAGGVSYLASPHPDGLDSATLRGCEVTEVDGATELTGDCIAQHATEHQLAASPLADYTLLGNDGTSGIAGLLGAVVTFGIAFGLFSLLARNRRHPATAARNSSET</sequence>
<comment type="subcellular location">
    <subcellularLocation>
        <location evidence="1">Cell membrane</location>
    </subcellularLocation>
</comment>
<protein>
    <recommendedName>
        <fullName evidence="7">PDGLE domain-containing protein</fullName>
    </recommendedName>
</protein>
<dbReference type="EMBL" id="PDCN02000028">
    <property type="protein sequence ID" value="PIB73508.1"/>
    <property type="molecule type" value="Genomic_DNA"/>
</dbReference>
<evidence type="ECO:0000256" key="5">
    <source>
        <dbReference type="ARBA" id="ARBA00023136"/>
    </source>
</evidence>
<keyword evidence="2" id="KW-1003">Cell membrane</keyword>
<dbReference type="Proteomes" id="UP000230551">
    <property type="component" value="Unassembled WGS sequence"/>
</dbReference>
<evidence type="ECO:0000256" key="3">
    <source>
        <dbReference type="ARBA" id="ARBA00022692"/>
    </source>
</evidence>
<evidence type="ECO:0000313" key="8">
    <source>
        <dbReference type="EMBL" id="PIB73508.1"/>
    </source>
</evidence>